<evidence type="ECO:0000313" key="1">
    <source>
        <dbReference type="EMBL" id="UWP61177.1"/>
    </source>
</evidence>
<dbReference type="EMBL" id="CP102290">
    <property type="protein sequence ID" value="UWP61177.1"/>
    <property type="molecule type" value="Genomic_DNA"/>
</dbReference>
<dbReference type="InterPro" id="IPR038071">
    <property type="entry name" value="UROD/MetE-like_sf"/>
</dbReference>
<sequence length="358" mass="41549">MLDIEKFEKIQKRFTALWDGEIMDRCCISAFAFDDETNAEFYTPSDESMDRKYFLTDPEMIRKRHMKKFANTYFAGDAFPLVNLNMGPSGHAAFVKGVEVDYTDTMWYHPIMEDELDPEKIVLDPDSYLYRQTFDAAKYLCEEAEGEYLVSMPDISGNIDVLGSLRTATSTLLDMISDEEKVIACLRRIQTIWEESTLKIYDYLKDYNFGGSSIGWLNTWAPGFHNQMQADMSVMFSNEYYETFIREELEKQSSFVDYALYHFDGVEQIRHLDTLLSLDRLRMIQWTSVVGQPSPLNYITVLRRIQEAGCGLLLQLKPEEVKPMLENLSSKGLFITVNTKDKDEADEMIKLAERLTRE</sequence>
<accession>A0ABY5VLJ0</accession>
<proteinExistence type="predicted"/>
<gene>
    <name evidence="1" type="ORF">NQ502_09200</name>
</gene>
<name>A0ABY5VLJ0_9FIRM</name>
<dbReference type="RefSeq" id="WP_028527664.1">
    <property type="nucleotide sequence ID" value="NZ_CABLBR010000004.1"/>
</dbReference>
<organism evidence="1 2">
    <name type="scientific">Ruminococcus gauvreauii</name>
    <dbReference type="NCBI Taxonomy" id="438033"/>
    <lineage>
        <taxon>Bacteria</taxon>
        <taxon>Bacillati</taxon>
        <taxon>Bacillota</taxon>
        <taxon>Clostridia</taxon>
        <taxon>Eubacteriales</taxon>
        <taxon>Oscillospiraceae</taxon>
        <taxon>Ruminococcus</taxon>
    </lineage>
</organism>
<evidence type="ECO:0008006" key="3">
    <source>
        <dbReference type="Google" id="ProtNLM"/>
    </source>
</evidence>
<keyword evidence="2" id="KW-1185">Reference proteome</keyword>
<evidence type="ECO:0000313" key="2">
    <source>
        <dbReference type="Proteomes" id="UP001060164"/>
    </source>
</evidence>
<dbReference type="Proteomes" id="UP001060164">
    <property type="component" value="Chromosome"/>
</dbReference>
<protein>
    <recommendedName>
        <fullName evidence="3">Trimethylamine corrinoid protein 2</fullName>
    </recommendedName>
</protein>
<reference evidence="1" key="1">
    <citation type="journal article" date="2022" name="Cell">
        <title>Design, construction, and in vivo augmentation of a complex gut microbiome.</title>
        <authorList>
            <person name="Cheng A.G."/>
            <person name="Ho P.Y."/>
            <person name="Aranda-Diaz A."/>
            <person name="Jain S."/>
            <person name="Yu F.B."/>
            <person name="Meng X."/>
            <person name="Wang M."/>
            <person name="Iakiviak M."/>
            <person name="Nagashima K."/>
            <person name="Zhao A."/>
            <person name="Murugkar P."/>
            <person name="Patil A."/>
            <person name="Atabakhsh K."/>
            <person name="Weakley A."/>
            <person name="Yan J."/>
            <person name="Brumbaugh A.R."/>
            <person name="Higginbottom S."/>
            <person name="Dimas A."/>
            <person name="Shiver A.L."/>
            <person name="Deutschbauer A."/>
            <person name="Neff N."/>
            <person name="Sonnenburg J.L."/>
            <person name="Huang K.C."/>
            <person name="Fischbach M.A."/>
        </authorList>
    </citation>
    <scope>NUCLEOTIDE SEQUENCE</scope>
    <source>
        <strain evidence="1">DSM 19829</strain>
    </source>
</reference>
<dbReference type="Gene3D" id="3.20.20.210">
    <property type="match status" value="1"/>
</dbReference>